<evidence type="ECO:0000313" key="2">
    <source>
        <dbReference type="Proteomes" id="UP001597468"/>
    </source>
</evidence>
<sequence>MKIIQKDNFKIFQDERDDVKDFASYLEKNHGGYREENVVIDILKYGQLSLDQLLAFLKLSNEHRANKRSFVIANDAINIERVPEELILVPTLQEAEDIIQMEEIERELGF</sequence>
<dbReference type="EMBL" id="JBHULT010000012">
    <property type="protein sequence ID" value="MFD2518953.1"/>
    <property type="molecule type" value="Genomic_DNA"/>
</dbReference>
<gene>
    <name evidence="1" type="ORF">ACFSTG_13680</name>
</gene>
<dbReference type="Proteomes" id="UP001597468">
    <property type="component" value="Unassembled WGS sequence"/>
</dbReference>
<protein>
    <submittedName>
        <fullName evidence="1">Ribonuclease Z</fullName>
    </submittedName>
</protein>
<dbReference type="RefSeq" id="WP_380754140.1">
    <property type="nucleotide sequence ID" value="NZ_JBHULT010000012.1"/>
</dbReference>
<comment type="caution">
    <text evidence="1">The sequence shown here is derived from an EMBL/GenBank/DDBJ whole genome shotgun (WGS) entry which is preliminary data.</text>
</comment>
<reference evidence="2" key="1">
    <citation type="journal article" date="2019" name="Int. J. Syst. Evol. Microbiol.">
        <title>The Global Catalogue of Microorganisms (GCM) 10K type strain sequencing project: providing services to taxonomists for standard genome sequencing and annotation.</title>
        <authorList>
            <consortium name="The Broad Institute Genomics Platform"/>
            <consortium name="The Broad Institute Genome Sequencing Center for Infectious Disease"/>
            <person name="Wu L."/>
            <person name="Ma J."/>
        </authorList>
    </citation>
    <scope>NUCLEOTIDE SEQUENCE [LARGE SCALE GENOMIC DNA]</scope>
    <source>
        <strain evidence="2">KCTC 42585</strain>
    </source>
</reference>
<evidence type="ECO:0000313" key="1">
    <source>
        <dbReference type="EMBL" id="MFD2518953.1"/>
    </source>
</evidence>
<organism evidence="1 2">
    <name type="scientific">Salinimicrobium flavum</name>
    <dbReference type="NCBI Taxonomy" id="1737065"/>
    <lineage>
        <taxon>Bacteria</taxon>
        <taxon>Pseudomonadati</taxon>
        <taxon>Bacteroidota</taxon>
        <taxon>Flavobacteriia</taxon>
        <taxon>Flavobacteriales</taxon>
        <taxon>Flavobacteriaceae</taxon>
        <taxon>Salinimicrobium</taxon>
    </lineage>
</organism>
<proteinExistence type="predicted"/>
<accession>A0ABW5IZL5</accession>
<name>A0ABW5IZL5_9FLAO</name>
<keyword evidence="2" id="KW-1185">Reference proteome</keyword>